<dbReference type="PANTHER" id="PTHR10680:SF14">
    <property type="entry name" value="PEPTIDYL-GLYCINE ALPHA-AMIDATING MONOOXYGENASE"/>
    <property type="match status" value="1"/>
</dbReference>
<name>A0A381PXJ3_9ZZZZ</name>
<sequence length="397" mass="43837">MKAKPFLAVTLLALILALAASEALVREKAETMQGSMVEVPLFEVDPFWPKPLPNHWLLGNAIGVGIDSRDHVFIVHRRQSLNPGNEGNVGEGQPDAECCEAAPNVLEFDPEGNLVGSFGGPSNNDDYTWPASNHGLQVDPKDNIWIGGNGQGDSHVLKFTRDGRFLMQVGEPGQGVDSNSTTHFSRVTKVSFDQNGDEAFIGDGYGNKRVVVVDSDSGEFLRYWGAYGNRPDDADLGAFDPDAPPAKQFRGPVHCAEPSNDGLVYVCDRTSNRVQVFEQDGTYVNEIFVEPRTRSAGSTWEIAFSPDEEQRFMYLADGLNRKIHVLDRKALEVLYSFGDGGRQPGQFYGVHSIETDSKGNIYTTETWEGKRLQKFVYRGMGRVEKGSNLAELWPTQD</sequence>
<evidence type="ECO:0000313" key="3">
    <source>
        <dbReference type="EMBL" id="SUZ70123.1"/>
    </source>
</evidence>
<protein>
    <recommendedName>
        <fullName evidence="4">Peptidylamidoglycolate lyase</fullName>
    </recommendedName>
</protein>
<keyword evidence="1" id="KW-0732">Signal</keyword>
<reference evidence="3" key="1">
    <citation type="submission" date="2018-05" db="EMBL/GenBank/DDBJ databases">
        <authorList>
            <person name="Lanie J.A."/>
            <person name="Ng W.-L."/>
            <person name="Kazmierczak K.M."/>
            <person name="Andrzejewski T.M."/>
            <person name="Davidsen T.M."/>
            <person name="Wayne K.J."/>
            <person name="Tettelin H."/>
            <person name="Glass J.I."/>
            <person name="Rusch D."/>
            <person name="Podicherti R."/>
            <person name="Tsui H.-C.T."/>
            <person name="Winkler M.E."/>
        </authorList>
    </citation>
    <scope>NUCLEOTIDE SEQUENCE</scope>
</reference>
<gene>
    <name evidence="3" type="ORF">METZ01_LOCUS22977</name>
</gene>
<dbReference type="PANTHER" id="PTHR10680">
    <property type="entry name" value="PEPTIDYL-GLYCINE ALPHA-AMIDATING MONOOXYGENASE"/>
    <property type="match status" value="1"/>
</dbReference>
<dbReference type="EMBL" id="UINC01001082">
    <property type="protein sequence ID" value="SUZ70123.1"/>
    <property type="molecule type" value="Genomic_DNA"/>
</dbReference>
<dbReference type="AlphaFoldDB" id="A0A381PXJ3"/>
<dbReference type="Gene3D" id="2.120.10.30">
    <property type="entry name" value="TolB, C-terminal domain"/>
    <property type="match status" value="1"/>
</dbReference>
<dbReference type="SUPFAM" id="SSF63829">
    <property type="entry name" value="Calcium-dependent phosphotriesterase"/>
    <property type="match status" value="1"/>
</dbReference>
<evidence type="ECO:0008006" key="4">
    <source>
        <dbReference type="Google" id="ProtNLM"/>
    </source>
</evidence>
<organism evidence="3">
    <name type="scientific">marine metagenome</name>
    <dbReference type="NCBI Taxonomy" id="408172"/>
    <lineage>
        <taxon>unclassified sequences</taxon>
        <taxon>metagenomes</taxon>
        <taxon>ecological metagenomes</taxon>
    </lineage>
</organism>
<evidence type="ECO:0000256" key="2">
    <source>
        <dbReference type="ARBA" id="ARBA00023180"/>
    </source>
</evidence>
<proteinExistence type="predicted"/>
<accession>A0A381PXJ3</accession>
<evidence type="ECO:0000256" key="1">
    <source>
        <dbReference type="ARBA" id="ARBA00022729"/>
    </source>
</evidence>
<dbReference type="InterPro" id="IPR011042">
    <property type="entry name" value="6-blade_b-propeller_TolB-like"/>
</dbReference>
<keyword evidence="2" id="KW-0325">Glycoprotein</keyword>